<organism evidence="2 3">
    <name type="scientific">Nocardia fusca</name>
    <dbReference type="NCBI Taxonomy" id="941183"/>
    <lineage>
        <taxon>Bacteria</taxon>
        <taxon>Bacillati</taxon>
        <taxon>Actinomycetota</taxon>
        <taxon>Actinomycetes</taxon>
        <taxon>Mycobacteriales</taxon>
        <taxon>Nocardiaceae</taxon>
        <taxon>Nocardia</taxon>
    </lineage>
</organism>
<evidence type="ECO:0000256" key="1">
    <source>
        <dbReference type="SAM" id="MobiDB-lite"/>
    </source>
</evidence>
<dbReference type="RefSeq" id="WP_357987340.1">
    <property type="nucleotide sequence ID" value="NZ_JBFAIH010000031.1"/>
</dbReference>
<proteinExistence type="predicted"/>
<reference evidence="2 3" key="1">
    <citation type="submission" date="2024-06" db="EMBL/GenBank/DDBJ databases">
        <title>The Natural Products Discovery Center: Release of the First 8490 Sequenced Strains for Exploring Actinobacteria Biosynthetic Diversity.</title>
        <authorList>
            <person name="Kalkreuter E."/>
            <person name="Kautsar S.A."/>
            <person name="Yang D."/>
            <person name="Bader C.D."/>
            <person name="Teijaro C.N."/>
            <person name="Fluegel L."/>
            <person name="Davis C.M."/>
            <person name="Simpson J.R."/>
            <person name="Lauterbach L."/>
            <person name="Steele A.D."/>
            <person name="Gui C."/>
            <person name="Meng S."/>
            <person name="Li G."/>
            <person name="Viehrig K."/>
            <person name="Ye F."/>
            <person name="Su P."/>
            <person name="Kiefer A.F."/>
            <person name="Nichols A."/>
            <person name="Cepeda A.J."/>
            <person name="Yan W."/>
            <person name="Fan B."/>
            <person name="Jiang Y."/>
            <person name="Adhikari A."/>
            <person name="Zheng C.-J."/>
            <person name="Schuster L."/>
            <person name="Cowan T.M."/>
            <person name="Smanski M.J."/>
            <person name="Chevrette M.G."/>
            <person name="De Carvalho L.P.S."/>
            <person name="Shen B."/>
        </authorList>
    </citation>
    <scope>NUCLEOTIDE SEQUENCE [LARGE SCALE GENOMIC DNA]</scope>
    <source>
        <strain evidence="2 3">NPDC050671</strain>
    </source>
</reference>
<feature type="region of interest" description="Disordered" evidence="1">
    <location>
        <begin position="32"/>
        <end position="54"/>
    </location>
</feature>
<dbReference type="EMBL" id="JBFAIH010000031">
    <property type="protein sequence ID" value="MEV0367568.1"/>
    <property type="molecule type" value="Genomic_DNA"/>
</dbReference>
<protein>
    <submittedName>
        <fullName evidence="2">Uncharacterized protein</fullName>
    </submittedName>
</protein>
<accession>A0ABV3FIN2</accession>
<gene>
    <name evidence="2" type="ORF">AB0H72_33265</name>
</gene>
<name>A0ABV3FIN2_9NOCA</name>
<evidence type="ECO:0000313" key="2">
    <source>
        <dbReference type="EMBL" id="MEV0367568.1"/>
    </source>
</evidence>
<dbReference type="Proteomes" id="UP001551658">
    <property type="component" value="Unassembled WGS sequence"/>
</dbReference>
<evidence type="ECO:0000313" key="3">
    <source>
        <dbReference type="Proteomes" id="UP001551658"/>
    </source>
</evidence>
<keyword evidence="3" id="KW-1185">Reference proteome</keyword>
<sequence>MTGAAWELGKALIWALLLLVAAAFLALYVPSSPVSSPGSGGVPAAPVTAGTSSP</sequence>
<comment type="caution">
    <text evidence="2">The sequence shown here is derived from an EMBL/GenBank/DDBJ whole genome shotgun (WGS) entry which is preliminary data.</text>
</comment>